<proteinExistence type="predicted"/>
<dbReference type="InterPro" id="IPR029063">
    <property type="entry name" value="SAM-dependent_MTases_sf"/>
</dbReference>
<protein>
    <submittedName>
        <fullName evidence="3">SAM-dependent methyltransferase</fullName>
        <ecNumber evidence="3">2.1.1.-</ecNumber>
    </submittedName>
</protein>
<dbReference type="GO" id="GO:0008168">
    <property type="term" value="F:methyltransferase activity"/>
    <property type="evidence" value="ECO:0007669"/>
    <property type="project" value="UniProtKB-KW"/>
</dbReference>
<organism evidence="3 4">
    <name type="scientific">Luteolibacter algae</name>
    <dbReference type="NCBI Taxonomy" id="454151"/>
    <lineage>
        <taxon>Bacteria</taxon>
        <taxon>Pseudomonadati</taxon>
        <taxon>Verrucomicrobiota</taxon>
        <taxon>Verrucomicrobiia</taxon>
        <taxon>Verrucomicrobiales</taxon>
        <taxon>Verrucomicrobiaceae</taxon>
        <taxon>Luteolibacter</taxon>
    </lineage>
</organism>
<dbReference type="Pfam" id="PF02636">
    <property type="entry name" value="Methyltransf_28"/>
    <property type="match status" value="1"/>
</dbReference>
<dbReference type="SUPFAM" id="SSF53335">
    <property type="entry name" value="S-adenosyl-L-methionine-dependent methyltransferases"/>
    <property type="match status" value="1"/>
</dbReference>
<dbReference type="EMBL" id="JBHUIT010000017">
    <property type="protein sequence ID" value="MFD2256940.1"/>
    <property type="molecule type" value="Genomic_DNA"/>
</dbReference>
<dbReference type="PANTHER" id="PTHR12049:SF7">
    <property type="entry name" value="PROTEIN ARGININE METHYLTRANSFERASE NDUFAF7, MITOCHONDRIAL"/>
    <property type="match status" value="1"/>
</dbReference>
<dbReference type="PANTHER" id="PTHR12049">
    <property type="entry name" value="PROTEIN ARGININE METHYLTRANSFERASE NDUFAF7, MITOCHONDRIAL"/>
    <property type="match status" value="1"/>
</dbReference>
<evidence type="ECO:0000256" key="1">
    <source>
        <dbReference type="ARBA" id="ARBA00022603"/>
    </source>
</evidence>
<comment type="caution">
    <text evidence="3">The sequence shown here is derived from an EMBL/GenBank/DDBJ whole genome shotgun (WGS) entry which is preliminary data.</text>
</comment>
<dbReference type="Gene3D" id="3.40.50.12710">
    <property type="match status" value="1"/>
</dbReference>
<evidence type="ECO:0000313" key="4">
    <source>
        <dbReference type="Proteomes" id="UP001597375"/>
    </source>
</evidence>
<evidence type="ECO:0000313" key="3">
    <source>
        <dbReference type="EMBL" id="MFD2256940.1"/>
    </source>
</evidence>
<dbReference type="InterPro" id="IPR003788">
    <property type="entry name" value="NDUFAF7"/>
</dbReference>
<sequence length="322" mass="36704">MTPIPRQETFEQFMTRCLHDPEQGYYSQNIRGIGSRGDFTTAPQLSEAPAKAIAAWARQAFRAHRTNNLIEIGPGMGTLAGQVLQHLPMHIRFRTKLHLVDSSQTLAVRQKAGLRNKANYHRTIQEALSACKGRAVIYSNELVDAFPVKLFEKTSDSWAEVCLNHSSATGVPEEYLCRSAELPPSSIFDQLFQTSQRVEIHDSYRLWLKSWLPGWQTGEMLTIDYGNLAKDLYYRRPGGSLRAYFHHQIFEGNSVYQHPGKQDITADVNFTDLIQWSKPWLTSEMPVSLATFIRCNTEYVCEPILGAADHFMVLRQVIREKI</sequence>
<dbReference type="Proteomes" id="UP001597375">
    <property type="component" value="Unassembled WGS sequence"/>
</dbReference>
<dbReference type="EC" id="2.1.1.-" evidence="3"/>
<keyword evidence="1 3" id="KW-0489">Methyltransferase</keyword>
<evidence type="ECO:0000256" key="2">
    <source>
        <dbReference type="ARBA" id="ARBA00022679"/>
    </source>
</evidence>
<dbReference type="RefSeq" id="WP_386820228.1">
    <property type="nucleotide sequence ID" value="NZ_JBHUIT010000017.1"/>
</dbReference>
<dbReference type="InterPro" id="IPR038375">
    <property type="entry name" value="NDUFAF7_sf"/>
</dbReference>
<keyword evidence="2 3" id="KW-0808">Transferase</keyword>
<gene>
    <name evidence="3" type="ORF">ACFSSA_09650</name>
</gene>
<name>A0ABW5D862_9BACT</name>
<keyword evidence="4" id="KW-1185">Reference proteome</keyword>
<dbReference type="GO" id="GO:0032259">
    <property type="term" value="P:methylation"/>
    <property type="evidence" value="ECO:0007669"/>
    <property type="project" value="UniProtKB-KW"/>
</dbReference>
<accession>A0ABW5D862</accession>
<reference evidence="4" key="1">
    <citation type="journal article" date="2019" name="Int. J. Syst. Evol. Microbiol.">
        <title>The Global Catalogue of Microorganisms (GCM) 10K type strain sequencing project: providing services to taxonomists for standard genome sequencing and annotation.</title>
        <authorList>
            <consortium name="The Broad Institute Genomics Platform"/>
            <consortium name="The Broad Institute Genome Sequencing Center for Infectious Disease"/>
            <person name="Wu L."/>
            <person name="Ma J."/>
        </authorList>
    </citation>
    <scope>NUCLEOTIDE SEQUENCE [LARGE SCALE GENOMIC DNA]</scope>
    <source>
        <strain evidence="4">CGMCC 4.7106</strain>
    </source>
</reference>